<accession>A0AAV3K2W8</accession>
<sequence length="165" mass="19510">MKNWDEVLEAASAFVNFLEQGNFFNKPFLISGDYKIITDAKVGINYATNDDFDSFDEWETVSNSYEVFPESFEWSQRISAKLEKKNFFDFHEKDFNGAVEKWEYDESCLLIELMYRDIEIIFQCYANDYFPKIWKDILEVYLNDGFPCGWDGHLPEGKLVVFSNE</sequence>
<evidence type="ECO:0000313" key="1">
    <source>
        <dbReference type="EMBL" id="ERH70954.1"/>
    </source>
</evidence>
<dbReference type="Proteomes" id="UP000016517">
    <property type="component" value="Unassembled WGS sequence"/>
</dbReference>
<gene>
    <name evidence="1" type="ORF">N173_14015</name>
</gene>
<dbReference type="EMBL" id="AVST01000035">
    <property type="protein sequence ID" value="ERH70954.1"/>
    <property type="molecule type" value="Genomic_DNA"/>
</dbReference>
<proteinExistence type="predicted"/>
<dbReference type="RefSeq" id="WP_021510470.1">
    <property type="nucleotide sequence ID" value="NZ_AVST01000035.1"/>
</dbReference>
<name>A0AAV3K2W8_ACIBA</name>
<comment type="caution">
    <text evidence="1">The sequence shown here is derived from an EMBL/GenBank/DDBJ whole genome shotgun (WGS) entry which is preliminary data.</text>
</comment>
<dbReference type="AlphaFoldDB" id="A0AAV3K2W8"/>
<evidence type="ECO:0000313" key="2">
    <source>
        <dbReference type="Proteomes" id="UP000016517"/>
    </source>
</evidence>
<organism evidence="1 2">
    <name type="scientific">Acinetobacter baumannii EGD-HP18</name>
    <dbReference type="NCBI Taxonomy" id="1358412"/>
    <lineage>
        <taxon>Bacteria</taxon>
        <taxon>Pseudomonadati</taxon>
        <taxon>Pseudomonadota</taxon>
        <taxon>Gammaproteobacteria</taxon>
        <taxon>Moraxellales</taxon>
        <taxon>Moraxellaceae</taxon>
        <taxon>Acinetobacter</taxon>
        <taxon>Acinetobacter calcoaceticus/baumannii complex</taxon>
    </lineage>
</organism>
<reference evidence="1 2" key="1">
    <citation type="submission" date="2013-08" db="EMBL/GenBank/DDBJ databases">
        <title>Study of Ammonical-Nitrogen removal by Nitrification Denitrification process using lab isolates.</title>
        <authorList>
            <person name="Khardenavis A.A."/>
            <person name="Pal R.R."/>
            <person name="Kapley A."/>
            <person name="Qureshi A."/>
            <person name="Purohit H.J."/>
        </authorList>
    </citation>
    <scope>NUCLEOTIDE SEQUENCE [LARGE SCALE GENOMIC DNA]</scope>
    <source>
        <strain evidence="1 2">EGD-HP18</strain>
    </source>
</reference>
<protein>
    <submittedName>
        <fullName evidence="1">Uncharacterized protein</fullName>
    </submittedName>
</protein>